<dbReference type="PATRIC" id="fig|69370.6.peg.592"/>
<dbReference type="InterPro" id="IPR041916">
    <property type="entry name" value="Anti_sigma_zinc_sf"/>
</dbReference>
<reference evidence="5 6" key="1">
    <citation type="submission" date="2015-02" db="EMBL/GenBank/DDBJ databases">
        <title>Draft genome sequences of ten Microbacterium spp. with emphasis on heavy metal contaminated environments.</title>
        <authorList>
            <person name="Corretto E."/>
        </authorList>
    </citation>
    <scope>NUCLEOTIDE SEQUENCE [LARGE SCALE GENOMIC DNA]</scope>
    <source>
        <strain evidence="5 6">DSM 8608</strain>
    </source>
</reference>
<dbReference type="RefSeq" id="WP_045296758.1">
    <property type="nucleotide sequence ID" value="NZ_JYJA01000023.1"/>
</dbReference>
<dbReference type="Proteomes" id="UP000034098">
    <property type="component" value="Unassembled WGS sequence"/>
</dbReference>
<dbReference type="InterPro" id="IPR027383">
    <property type="entry name" value="Znf_put"/>
</dbReference>
<evidence type="ECO:0000256" key="2">
    <source>
        <dbReference type="ARBA" id="ARBA00023163"/>
    </source>
</evidence>
<sequence>MTTTDHGRFADWDAAYVVRALSLDDRRRFEAHLDSCPVCREAIADLAPTMGLLARVAPERAETLLEPSDHDGPDPAARERMVVRGTRDGRRRRMIAWGSGLAAAAAVAVVIAFAVTTAVAPASVPEEVVALQAVTDVPLTAKVELTDVAWGTRIAMTCHYPPSRDPYTADQEWPYVLVVTSTDGTTSELSSWRAGPGTTAHLDAGTALDRADIASIEVRAVSDGRVLLRGEPAPPGE</sequence>
<keyword evidence="6" id="KW-1185">Reference proteome</keyword>
<keyword evidence="3" id="KW-1133">Transmembrane helix</keyword>
<accession>A0A0M2HKE3</accession>
<name>A0A0M2HKE3_MICTR</name>
<keyword evidence="2" id="KW-0804">Transcription</keyword>
<evidence type="ECO:0000256" key="3">
    <source>
        <dbReference type="SAM" id="Phobius"/>
    </source>
</evidence>
<evidence type="ECO:0000313" key="5">
    <source>
        <dbReference type="EMBL" id="KJL44846.1"/>
    </source>
</evidence>
<organism evidence="5 6">
    <name type="scientific">Microbacterium trichothecenolyticum</name>
    <name type="common">Aureobacterium trichothecenolyticum</name>
    <dbReference type="NCBI Taxonomy" id="69370"/>
    <lineage>
        <taxon>Bacteria</taxon>
        <taxon>Bacillati</taxon>
        <taxon>Actinomycetota</taxon>
        <taxon>Actinomycetes</taxon>
        <taxon>Micrococcales</taxon>
        <taxon>Microbacteriaceae</taxon>
        <taxon>Microbacterium</taxon>
    </lineage>
</organism>
<evidence type="ECO:0000313" key="6">
    <source>
        <dbReference type="Proteomes" id="UP000034098"/>
    </source>
</evidence>
<gene>
    <name evidence="5" type="primary">rslA</name>
    <name evidence="5" type="ORF">RS82_00569</name>
</gene>
<dbReference type="Gene3D" id="1.10.10.1320">
    <property type="entry name" value="Anti-sigma factor, zinc-finger domain"/>
    <property type="match status" value="1"/>
</dbReference>
<dbReference type="OrthoDB" id="5242431at2"/>
<feature type="domain" description="Putative zinc-finger" evidence="4">
    <location>
        <begin position="15"/>
        <end position="40"/>
    </location>
</feature>
<keyword evidence="3" id="KW-0472">Membrane</keyword>
<protein>
    <submittedName>
        <fullName evidence="5">Anti-sigma-L factor RslA</fullName>
    </submittedName>
</protein>
<proteinExistence type="predicted"/>
<dbReference type="AlphaFoldDB" id="A0A0M2HKE3"/>
<evidence type="ECO:0000256" key="1">
    <source>
        <dbReference type="ARBA" id="ARBA00023015"/>
    </source>
</evidence>
<keyword evidence="1" id="KW-0805">Transcription regulation</keyword>
<evidence type="ECO:0000259" key="4">
    <source>
        <dbReference type="Pfam" id="PF13490"/>
    </source>
</evidence>
<dbReference type="EMBL" id="JYJA01000023">
    <property type="protein sequence ID" value="KJL44846.1"/>
    <property type="molecule type" value="Genomic_DNA"/>
</dbReference>
<comment type="caution">
    <text evidence="5">The sequence shown here is derived from an EMBL/GenBank/DDBJ whole genome shotgun (WGS) entry which is preliminary data.</text>
</comment>
<dbReference type="Pfam" id="PF13490">
    <property type="entry name" value="zf-HC2"/>
    <property type="match status" value="1"/>
</dbReference>
<feature type="transmembrane region" description="Helical" evidence="3">
    <location>
        <begin position="94"/>
        <end position="115"/>
    </location>
</feature>
<keyword evidence="3" id="KW-0812">Transmembrane</keyword>